<organism evidence="1">
    <name type="scientific">Wuchereria bancrofti</name>
    <dbReference type="NCBI Taxonomy" id="6293"/>
    <lineage>
        <taxon>Eukaryota</taxon>
        <taxon>Metazoa</taxon>
        <taxon>Ecdysozoa</taxon>
        <taxon>Nematoda</taxon>
        <taxon>Chromadorea</taxon>
        <taxon>Rhabditida</taxon>
        <taxon>Spirurina</taxon>
        <taxon>Spiruromorpha</taxon>
        <taxon>Filarioidea</taxon>
        <taxon>Onchocercidae</taxon>
        <taxon>Wuchereria</taxon>
    </lineage>
</organism>
<evidence type="ECO:0000313" key="1">
    <source>
        <dbReference type="WBParaSite" id="maker-PairedContig_990-snap-gene-0.9-mRNA-1"/>
    </source>
</evidence>
<dbReference type="AlphaFoldDB" id="A0A1I8F0Y6"/>
<name>A0A1I8F0Y6_WUCBA</name>
<protein>
    <submittedName>
        <fullName evidence="1">Uncharacterized protein</fullName>
    </submittedName>
</protein>
<accession>A0A1I8F0Y6</accession>
<dbReference type="WBParaSite" id="maker-PairedContig_990-snap-gene-0.9-mRNA-1">
    <property type="protein sequence ID" value="maker-PairedContig_990-snap-gene-0.9-mRNA-1"/>
    <property type="gene ID" value="maker-PairedContig_990-snap-gene-0.9"/>
</dbReference>
<proteinExistence type="predicted"/>
<reference evidence="1" key="1">
    <citation type="submission" date="2016-11" db="UniProtKB">
        <authorList>
            <consortium name="WormBaseParasite"/>
        </authorList>
    </citation>
    <scope>IDENTIFICATION</scope>
    <source>
        <strain evidence="1">pt0022</strain>
    </source>
</reference>
<sequence length="369" mass="43304">MNVIIVSWTILQHYSRFIETHHISGKNFRIVAKSFNIGRKPLRQMVLTHSKALSPILSWKKYHRTFTLVSFSYKQYDNECLMSMPSLKEFFENNVHRLQRRIGGETLILSLKKKKSSNAIFTQCSPFDLYLWRRVNKNFKRLIDSRFNNILYLYADRRNIASMLGQESINDGNFYRHHSAQILLSLDNHSAMFIVHERWTPKDISKLFQAIQLLAPSIRNVSLDMGIVELITAGLSSMDFNRWHTFQCYLKTLDGQAAEDSVHIQCIPSTCQKTFFPNVTEFTVQIGERDYSALTRLMDYSVDAQTLFSLDKIELFRVHFISTIETQLRGSCFTQEERFSRKRTSKHLQNFKKWIGTANLGERYCQQYS</sequence>